<gene>
    <name evidence="1" type="ORF">FB45DRAFT_1054226</name>
</gene>
<name>A0AAD7FWL2_9AGAR</name>
<reference evidence="1" key="1">
    <citation type="submission" date="2023-03" db="EMBL/GenBank/DDBJ databases">
        <title>Massive genome expansion in bonnet fungi (Mycena s.s.) driven by repeated elements and novel gene families across ecological guilds.</title>
        <authorList>
            <consortium name="Lawrence Berkeley National Laboratory"/>
            <person name="Harder C.B."/>
            <person name="Miyauchi S."/>
            <person name="Viragh M."/>
            <person name="Kuo A."/>
            <person name="Thoen E."/>
            <person name="Andreopoulos B."/>
            <person name="Lu D."/>
            <person name="Skrede I."/>
            <person name="Drula E."/>
            <person name="Henrissat B."/>
            <person name="Morin E."/>
            <person name="Kohler A."/>
            <person name="Barry K."/>
            <person name="LaButti K."/>
            <person name="Morin E."/>
            <person name="Salamov A."/>
            <person name="Lipzen A."/>
            <person name="Mereny Z."/>
            <person name="Hegedus B."/>
            <person name="Baldrian P."/>
            <person name="Stursova M."/>
            <person name="Weitz H."/>
            <person name="Taylor A."/>
            <person name="Grigoriev I.V."/>
            <person name="Nagy L.G."/>
            <person name="Martin F."/>
            <person name="Kauserud H."/>
        </authorList>
    </citation>
    <scope>NUCLEOTIDE SEQUENCE</scope>
    <source>
        <strain evidence="1">9284</strain>
    </source>
</reference>
<evidence type="ECO:0000313" key="1">
    <source>
        <dbReference type="EMBL" id="KAJ7641807.1"/>
    </source>
</evidence>
<sequence>MSSVSMRLASNQAWLPLHSRDCTSTVYQQIVQRVNGRTSRAAASPQVNHRIAALALLLTLFAQIHALLQVPCRTAVFTRCNLFCTAVLSLPLSSSWLSMLCRVPWLHVAGELCC</sequence>
<dbReference type="EMBL" id="JARKIF010000004">
    <property type="protein sequence ID" value="KAJ7641807.1"/>
    <property type="molecule type" value="Genomic_DNA"/>
</dbReference>
<feature type="non-terminal residue" evidence="1">
    <location>
        <position position="114"/>
    </location>
</feature>
<evidence type="ECO:0000313" key="2">
    <source>
        <dbReference type="Proteomes" id="UP001221142"/>
    </source>
</evidence>
<dbReference type="AlphaFoldDB" id="A0AAD7FWL2"/>
<comment type="caution">
    <text evidence="1">The sequence shown here is derived from an EMBL/GenBank/DDBJ whole genome shotgun (WGS) entry which is preliminary data.</text>
</comment>
<protein>
    <submittedName>
        <fullName evidence="1">Uncharacterized protein</fullName>
    </submittedName>
</protein>
<proteinExistence type="predicted"/>
<organism evidence="1 2">
    <name type="scientific">Roridomyces roridus</name>
    <dbReference type="NCBI Taxonomy" id="1738132"/>
    <lineage>
        <taxon>Eukaryota</taxon>
        <taxon>Fungi</taxon>
        <taxon>Dikarya</taxon>
        <taxon>Basidiomycota</taxon>
        <taxon>Agaricomycotina</taxon>
        <taxon>Agaricomycetes</taxon>
        <taxon>Agaricomycetidae</taxon>
        <taxon>Agaricales</taxon>
        <taxon>Marasmiineae</taxon>
        <taxon>Mycenaceae</taxon>
        <taxon>Roridomyces</taxon>
    </lineage>
</organism>
<accession>A0AAD7FWL2</accession>
<dbReference type="Proteomes" id="UP001221142">
    <property type="component" value="Unassembled WGS sequence"/>
</dbReference>
<keyword evidence="2" id="KW-1185">Reference proteome</keyword>